<evidence type="ECO:0000313" key="3">
    <source>
        <dbReference type="Proteomes" id="UP001236652"/>
    </source>
</evidence>
<reference evidence="2 3" key="1">
    <citation type="submission" date="2023-05" db="EMBL/GenBank/DDBJ databases">
        <title>Comparative genomics reveals the evidence of polycyclic aromatic hydrocarbons degradation in moderately halophilic genus Pontibacillus.</title>
        <authorList>
            <person name="Yang H."/>
            <person name="Qian Z."/>
        </authorList>
    </citation>
    <scope>NUCLEOTIDE SEQUENCE [LARGE SCALE GENOMIC DNA]</scope>
    <source>
        <strain evidence="3">HN14</strain>
    </source>
</reference>
<evidence type="ECO:0000256" key="1">
    <source>
        <dbReference type="SAM" id="Phobius"/>
    </source>
</evidence>
<accession>A0ABY8V361</accession>
<proteinExistence type="predicted"/>
<sequence length="169" mass="19487">MNRNEKVKTYALILLSGVLVIIFSLYFQKINEEKRQYEAYLNEFYAHLDNTDQSVQYLLSSTEEMDISGILMSIENNLETTNLLLSIGNRTVDSNITYHPRFFVGRITIEPANDDGRLTKEQRNELQKVEKGLEYMKEGLYSEQTGQENKDLSAKEFNEIIEKGASLGE</sequence>
<gene>
    <name evidence="2" type="ORF">QNI29_06310</name>
</gene>
<organism evidence="2 3">
    <name type="scientific">Pontibacillus chungwhensis</name>
    <dbReference type="NCBI Taxonomy" id="265426"/>
    <lineage>
        <taxon>Bacteria</taxon>
        <taxon>Bacillati</taxon>
        <taxon>Bacillota</taxon>
        <taxon>Bacilli</taxon>
        <taxon>Bacillales</taxon>
        <taxon>Bacillaceae</taxon>
        <taxon>Pontibacillus</taxon>
    </lineage>
</organism>
<name>A0ABY8V361_9BACI</name>
<dbReference type="EMBL" id="CP126446">
    <property type="protein sequence ID" value="WIF99269.1"/>
    <property type="molecule type" value="Genomic_DNA"/>
</dbReference>
<dbReference type="Proteomes" id="UP001236652">
    <property type="component" value="Chromosome"/>
</dbReference>
<dbReference type="RefSeq" id="WP_231418115.1">
    <property type="nucleotide sequence ID" value="NZ_CP126446.1"/>
</dbReference>
<keyword evidence="3" id="KW-1185">Reference proteome</keyword>
<keyword evidence="1" id="KW-1133">Transmembrane helix</keyword>
<keyword evidence="1" id="KW-0812">Transmembrane</keyword>
<protein>
    <submittedName>
        <fullName evidence="2">Uncharacterized protein</fullName>
    </submittedName>
</protein>
<keyword evidence="1" id="KW-0472">Membrane</keyword>
<feature type="transmembrane region" description="Helical" evidence="1">
    <location>
        <begin position="7"/>
        <end position="27"/>
    </location>
</feature>
<evidence type="ECO:0000313" key="2">
    <source>
        <dbReference type="EMBL" id="WIF99269.1"/>
    </source>
</evidence>